<keyword evidence="4" id="KW-0675">Receptor</keyword>
<feature type="domain" description="Fibronectin type-III" evidence="6">
    <location>
        <begin position="153"/>
        <end position="251"/>
    </location>
</feature>
<dbReference type="Gene3D" id="2.60.40.10">
    <property type="entry name" value="Immunoglobulins"/>
    <property type="match status" value="2"/>
</dbReference>
<name>A0A3P9IH42_ORYLA</name>
<keyword evidence="1" id="KW-0732">Signal</keyword>
<dbReference type="Proteomes" id="UP000265200">
    <property type="component" value="Chromosome 12"/>
</dbReference>
<reference evidence="7" key="3">
    <citation type="submission" date="2025-08" db="UniProtKB">
        <authorList>
            <consortium name="Ensembl"/>
        </authorList>
    </citation>
    <scope>IDENTIFICATION</scope>
    <source>
        <strain evidence="7">HSOK</strain>
    </source>
</reference>
<dbReference type="PANTHER" id="PTHR23036">
    <property type="entry name" value="CYTOKINE RECEPTOR"/>
    <property type="match status" value="1"/>
</dbReference>
<dbReference type="InterPro" id="IPR013783">
    <property type="entry name" value="Ig-like_fold"/>
</dbReference>
<organism evidence="7 8">
    <name type="scientific">Oryzias latipes</name>
    <name type="common">Japanese rice fish</name>
    <name type="synonym">Japanese killifish</name>
    <dbReference type="NCBI Taxonomy" id="8090"/>
    <lineage>
        <taxon>Eukaryota</taxon>
        <taxon>Metazoa</taxon>
        <taxon>Chordata</taxon>
        <taxon>Craniata</taxon>
        <taxon>Vertebrata</taxon>
        <taxon>Euteleostomi</taxon>
        <taxon>Actinopterygii</taxon>
        <taxon>Neopterygii</taxon>
        <taxon>Teleostei</taxon>
        <taxon>Neoteleostei</taxon>
        <taxon>Acanthomorphata</taxon>
        <taxon>Ovalentaria</taxon>
        <taxon>Atherinomorphae</taxon>
        <taxon>Beloniformes</taxon>
        <taxon>Adrianichthyidae</taxon>
        <taxon>Oryziinae</taxon>
        <taxon>Oryzias</taxon>
    </lineage>
</organism>
<feature type="domain" description="Fibronectin type-III" evidence="6">
    <location>
        <begin position="447"/>
        <end position="544"/>
    </location>
</feature>
<keyword evidence="2" id="KW-0677">Repeat</keyword>
<dbReference type="Pfam" id="PF00041">
    <property type="entry name" value="fn3"/>
    <property type="match status" value="1"/>
</dbReference>
<dbReference type="PANTHER" id="PTHR23036:SF193">
    <property type="entry name" value="INTERLEUKIN-6 RECEPTOR SUBUNIT BETA-LIKE"/>
    <property type="match status" value="1"/>
</dbReference>
<dbReference type="FunFam" id="2.60.40.10:FF:000028">
    <property type="entry name" value="Neuronal cell adhesion molecule"/>
    <property type="match status" value="1"/>
</dbReference>
<dbReference type="InterPro" id="IPR003961">
    <property type="entry name" value="FN3_dom"/>
</dbReference>
<evidence type="ECO:0000256" key="3">
    <source>
        <dbReference type="ARBA" id="ARBA00023157"/>
    </source>
</evidence>
<keyword evidence="3" id="KW-1015">Disulfide bond</keyword>
<evidence type="ECO:0000256" key="5">
    <source>
        <dbReference type="ARBA" id="ARBA00023180"/>
    </source>
</evidence>
<reference key="1">
    <citation type="journal article" date="2007" name="Nature">
        <title>The medaka draft genome and insights into vertebrate genome evolution.</title>
        <authorList>
            <person name="Kasahara M."/>
            <person name="Naruse K."/>
            <person name="Sasaki S."/>
            <person name="Nakatani Y."/>
            <person name="Qu W."/>
            <person name="Ahsan B."/>
            <person name="Yamada T."/>
            <person name="Nagayasu Y."/>
            <person name="Doi K."/>
            <person name="Kasai Y."/>
            <person name="Jindo T."/>
            <person name="Kobayashi D."/>
            <person name="Shimada A."/>
            <person name="Toyoda A."/>
            <person name="Kuroki Y."/>
            <person name="Fujiyama A."/>
            <person name="Sasaki T."/>
            <person name="Shimizu A."/>
            <person name="Asakawa S."/>
            <person name="Shimizu N."/>
            <person name="Hashimoto S."/>
            <person name="Yang J."/>
            <person name="Lee Y."/>
            <person name="Matsushima K."/>
            <person name="Sugano S."/>
            <person name="Sakaizumi M."/>
            <person name="Narita T."/>
            <person name="Ohishi K."/>
            <person name="Haga S."/>
            <person name="Ohta F."/>
            <person name="Nomoto H."/>
            <person name="Nogata K."/>
            <person name="Morishita T."/>
            <person name="Endo T."/>
            <person name="Shin-I T."/>
            <person name="Takeda H."/>
            <person name="Morishita S."/>
            <person name="Kohara Y."/>
        </authorList>
    </citation>
    <scope>NUCLEOTIDE SEQUENCE [LARGE SCALE GENOMIC DNA]</scope>
    <source>
        <strain>Hd-rR</strain>
    </source>
</reference>
<sequence>MSRVLNFGIVNSNTLKKRINSRYSALSSERIQTHDPDDFSHQYLNQNVITFDPYRENKGHYAAFFVFTLSCMITPKDEATYSLPLMRFIYDKLSFFCLNRSKKIFQNISNFHQTIRRQKNTNLSVEIFENLHSDHCTTAVFHGSPKSLLRCEPPVNVSFSRSDGELRVAVTWKQEDAKLINKFAVRYKVLDSPSWDESIVECLDANTCRVRNLNTSLVYAVQARCVTNDKCSQCPWSSVYIVPRELTTQHAVVSIKDTDIPEETGQRLISAAFKLHDCHRLTIGKVSGEPPRQQVDTCQSDFRLILSYSAYQINISTYNNASVSTPVSHIIPERETMHDDRRLNVTVHNSTAFSIRWKPDILKMFICYSVEWKGSGQAARYRSFYEDINNYKTLSPLPEPLEPYKRYSIVLHTRPDKDTCNMKKVNNSESTYGRTYVYFLEGSPVGAPANISSHSVTLNSAVVRWSPIPEEQVRGFLRGYILHFAHSNQRGVRTETNITVGPTFNSCKLQELKVDTMYQVQVSGFTSAGAGVRSATIFFKTDHEGHFHFRNVITVLAVVITVAIVGTPILKRAKSVFWPNIPNPGNSSAVQKIEGSCQLELLGILATLKVEEWDTESLQILENDSLVPACTFATVLPPLGAFELEGDPPEMTSKWSQKDLQDGDLSPVLEADTFLEKRQTDCLGPPVAFSSDYTTMEMFQQMMPETPAHEGMKNKSEDITVVRTKLDYVRQFSTGSTSDSQQMFTIF</sequence>
<reference evidence="7 8" key="2">
    <citation type="submission" date="2017-04" db="EMBL/GenBank/DDBJ databases">
        <title>CpG methylation of centromeres and impact of large insertions on vertebrate speciation.</title>
        <authorList>
            <person name="Ichikawa K."/>
            <person name="Yoshimura J."/>
            <person name="Morishita S."/>
        </authorList>
    </citation>
    <scope>NUCLEOTIDE SEQUENCE</scope>
    <source>
        <strain evidence="7 8">HSOK</strain>
    </source>
</reference>
<evidence type="ECO:0000313" key="7">
    <source>
        <dbReference type="Ensembl" id="ENSORLP00015019397.1"/>
    </source>
</evidence>
<protein>
    <recommendedName>
        <fullName evidence="6">Fibronectin type-III domain-containing protein</fullName>
    </recommendedName>
</protein>
<keyword evidence="5" id="KW-0325">Glycoprotein</keyword>
<evidence type="ECO:0000313" key="8">
    <source>
        <dbReference type="Proteomes" id="UP000265200"/>
    </source>
</evidence>
<dbReference type="Ensembl" id="ENSORLT00015028347.1">
    <property type="protein sequence ID" value="ENSORLP00015019397.1"/>
    <property type="gene ID" value="ENSORLG00015020523.1"/>
</dbReference>
<dbReference type="InterPro" id="IPR050379">
    <property type="entry name" value="Type-I_Cytokine_Rcpt"/>
</dbReference>
<evidence type="ECO:0000256" key="4">
    <source>
        <dbReference type="ARBA" id="ARBA00023170"/>
    </source>
</evidence>
<accession>A0A3P9IH42</accession>
<dbReference type="CDD" id="cd00063">
    <property type="entry name" value="FN3"/>
    <property type="match status" value="2"/>
</dbReference>
<dbReference type="SUPFAM" id="SSF49265">
    <property type="entry name" value="Fibronectin type III"/>
    <property type="match status" value="2"/>
</dbReference>
<dbReference type="PROSITE" id="PS50853">
    <property type="entry name" value="FN3"/>
    <property type="match status" value="2"/>
</dbReference>
<dbReference type="InterPro" id="IPR036116">
    <property type="entry name" value="FN3_sf"/>
</dbReference>
<dbReference type="AlphaFoldDB" id="A0A3P9IH42"/>
<evidence type="ECO:0000256" key="1">
    <source>
        <dbReference type="ARBA" id="ARBA00022729"/>
    </source>
</evidence>
<evidence type="ECO:0000256" key="2">
    <source>
        <dbReference type="ARBA" id="ARBA00022737"/>
    </source>
</evidence>
<proteinExistence type="predicted"/>
<dbReference type="SMART" id="SM00060">
    <property type="entry name" value="FN3"/>
    <property type="match status" value="2"/>
</dbReference>
<reference evidence="7" key="4">
    <citation type="submission" date="2025-09" db="UniProtKB">
        <authorList>
            <consortium name="Ensembl"/>
        </authorList>
    </citation>
    <scope>IDENTIFICATION</scope>
    <source>
        <strain evidence="7">HSOK</strain>
    </source>
</reference>
<evidence type="ECO:0000259" key="6">
    <source>
        <dbReference type="PROSITE" id="PS50853"/>
    </source>
</evidence>